<name>A0ABW7YQE6_9ACTN</name>
<dbReference type="RefSeq" id="WP_397081378.1">
    <property type="nucleotide sequence ID" value="NZ_JBITGY010000003.1"/>
</dbReference>
<dbReference type="InterPro" id="IPR032783">
    <property type="entry name" value="AraC_lig"/>
</dbReference>
<evidence type="ECO:0000256" key="1">
    <source>
        <dbReference type="ARBA" id="ARBA00023015"/>
    </source>
</evidence>
<evidence type="ECO:0000313" key="5">
    <source>
        <dbReference type="EMBL" id="MFI6498120.1"/>
    </source>
</evidence>
<keyword evidence="2" id="KW-0238">DNA-binding</keyword>
<dbReference type="EMBL" id="JBITGY010000003">
    <property type="protein sequence ID" value="MFI6498120.1"/>
    <property type="molecule type" value="Genomic_DNA"/>
</dbReference>
<dbReference type="PANTHER" id="PTHR46796:SF13">
    <property type="entry name" value="HTH-TYPE TRANSCRIPTIONAL ACTIVATOR RHAS"/>
    <property type="match status" value="1"/>
</dbReference>
<keyword evidence="1" id="KW-0805">Transcription regulation</keyword>
<dbReference type="Gene3D" id="1.10.10.60">
    <property type="entry name" value="Homeodomain-like"/>
    <property type="match status" value="2"/>
</dbReference>
<dbReference type="PROSITE" id="PS01124">
    <property type="entry name" value="HTH_ARAC_FAMILY_2"/>
    <property type="match status" value="1"/>
</dbReference>
<dbReference type="PRINTS" id="PR00032">
    <property type="entry name" value="HTHARAC"/>
</dbReference>
<dbReference type="SUPFAM" id="SSF46689">
    <property type="entry name" value="Homeodomain-like"/>
    <property type="match status" value="2"/>
</dbReference>
<sequence>MDLYDDLLRGVRGDSAIFDRSVLAPPWEMSFAEGSSLTLCSPLRGTARLTRGDDTRVIQVGETAIMRGPEPFTAGGEPGGDEETVLLVGAYRLRGELPRRLLSVLPPALVVPDQHDCAAMRDFLEAQLTDGRPGRQIVLDRLLDWLLVCTLRDWFDLEDGNRPGWYRALSDEIAGPVLRAMHAAPEQAWTLASLAAEAGVSRTTLAKHFTETVGRPPMAYLTDWRMARAADLLAEARETTVATVARRVGYADAFGFSSAFKRVLGVSPSEYRRRNADLVHDESRLLDR</sequence>
<evidence type="ECO:0000313" key="6">
    <source>
        <dbReference type="Proteomes" id="UP001612741"/>
    </source>
</evidence>
<organism evidence="5 6">
    <name type="scientific">Nonomuraea typhae</name>
    <dbReference type="NCBI Taxonomy" id="2603600"/>
    <lineage>
        <taxon>Bacteria</taxon>
        <taxon>Bacillati</taxon>
        <taxon>Actinomycetota</taxon>
        <taxon>Actinomycetes</taxon>
        <taxon>Streptosporangiales</taxon>
        <taxon>Streptosporangiaceae</taxon>
        <taxon>Nonomuraea</taxon>
    </lineage>
</organism>
<dbReference type="InterPro" id="IPR050204">
    <property type="entry name" value="AraC_XylS_family_regulators"/>
</dbReference>
<comment type="caution">
    <text evidence="5">The sequence shown here is derived from an EMBL/GenBank/DDBJ whole genome shotgun (WGS) entry which is preliminary data.</text>
</comment>
<accession>A0ABW7YQE6</accession>
<evidence type="ECO:0000259" key="4">
    <source>
        <dbReference type="PROSITE" id="PS01124"/>
    </source>
</evidence>
<proteinExistence type="predicted"/>
<gene>
    <name evidence="5" type="ORF">ACIBG2_12075</name>
</gene>
<dbReference type="Pfam" id="PF12852">
    <property type="entry name" value="Cupin_6"/>
    <property type="match status" value="1"/>
</dbReference>
<dbReference type="InterPro" id="IPR018060">
    <property type="entry name" value="HTH_AraC"/>
</dbReference>
<dbReference type="InterPro" id="IPR009057">
    <property type="entry name" value="Homeodomain-like_sf"/>
</dbReference>
<keyword evidence="6" id="KW-1185">Reference proteome</keyword>
<keyword evidence="3" id="KW-0804">Transcription</keyword>
<dbReference type="PROSITE" id="PS00041">
    <property type="entry name" value="HTH_ARAC_FAMILY_1"/>
    <property type="match status" value="1"/>
</dbReference>
<dbReference type="Proteomes" id="UP001612741">
    <property type="component" value="Unassembled WGS sequence"/>
</dbReference>
<dbReference type="PANTHER" id="PTHR46796">
    <property type="entry name" value="HTH-TYPE TRANSCRIPTIONAL ACTIVATOR RHAS-RELATED"/>
    <property type="match status" value="1"/>
</dbReference>
<evidence type="ECO:0000256" key="3">
    <source>
        <dbReference type="ARBA" id="ARBA00023163"/>
    </source>
</evidence>
<dbReference type="InterPro" id="IPR020449">
    <property type="entry name" value="Tscrpt_reg_AraC-type_HTH"/>
</dbReference>
<dbReference type="Pfam" id="PF12833">
    <property type="entry name" value="HTH_18"/>
    <property type="match status" value="1"/>
</dbReference>
<dbReference type="SMART" id="SM00342">
    <property type="entry name" value="HTH_ARAC"/>
    <property type="match status" value="1"/>
</dbReference>
<reference evidence="5 6" key="1">
    <citation type="submission" date="2024-10" db="EMBL/GenBank/DDBJ databases">
        <title>The Natural Products Discovery Center: Release of the First 8490 Sequenced Strains for Exploring Actinobacteria Biosynthetic Diversity.</title>
        <authorList>
            <person name="Kalkreuter E."/>
            <person name="Kautsar S.A."/>
            <person name="Yang D."/>
            <person name="Bader C.D."/>
            <person name="Teijaro C.N."/>
            <person name="Fluegel L."/>
            <person name="Davis C.M."/>
            <person name="Simpson J.R."/>
            <person name="Lauterbach L."/>
            <person name="Steele A.D."/>
            <person name="Gui C."/>
            <person name="Meng S."/>
            <person name="Li G."/>
            <person name="Viehrig K."/>
            <person name="Ye F."/>
            <person name="Su P."/>
            <person name="Kiefer A.F."/>
            <person name="Nichols A."/>
            <person name="Cepeda A.J."/>
            <person name="Yan W."/>
            <person name="Fan B."/>
            <person name="Jiang Y."/>
            <person name="Adhikari A."/>
            <person name="Zheng C.-J."/>
            <person name="Schuster L."/>
            <person name="Cowan T.M."/>
            <person name="Smanski M.J."/>
            <person name="Chevrette M.G."/>
            <person name="De Carvalho L.P.S."/>
            <person name="Shen B."/>
        </authorList>
    </citation>
    <scope>NUCLEOTIDE SEQUENCE [LARGE SCALE GENOMIC DNA]</scope>
    <source>
        <strain evidence="5 6">NPDC050545</strain>
    </source>
</reference>
<dbReference type="InterPro" id="IPR018062">
    <property type="entry name" value="HTH_AraC-typ_CS"/>
</dbReference>
<feature type="domain" description="HTH araC/xylS-type" evidence="4">
    <location>
        <begin position="175"/>
        <end position="274"/>
    </location>
</feature>
<evidence type="ECO:0000256" key="2">
    <source>
        <dbReference type="ARBA" id="ARBA00023125"/>
    </source>
</evidence>
<protein>
    <submittedName>
        <fullName evidence="5">AraC family transcriptional regulator</fullName>
    </submittedName>
</protein>